<feature type="compositionally biased region" description="Basic and acidic residues" evidence="1">
    <location>
        <begin position="52"/>
        <end position="76"/>
    </location>
</feature>
<keyword evidence="3" id="KW-1185">Reference proteome</keyword>
<feature type="region of interest" description="Disordered" evidence="1">
    <location>
        <begin position="1"/>
        <end position="76"/>
    </location>
</feature>
<comment type="caution">
    <text evidence="2">The sequence shown here is derived from an EMBL/GenBank/DDBJ whole genome shotgun (WGS) entry which is preliminary data.</text>
</comment>
<feature type="compositionally biased region" description="Basic and acidic residues" evidence="1">
    <location>
        <begin position="1"/>
        <end position="25"/>
    </location>
</feature>
<name>A0ABN1BPG5_9BACI</name>
<organism evidence="2 3">
    <name type="scientific">Salinibacillus aidingensis</name>
    <dbReference type="NCBI Taxonomy" id="237684"/>
    <lineage>
        <taxon>Bacteria</taxon>
        <taxon>Bacillati</taxon>
        <taxon>Bacillota</taxon>
        <taxon>Bacilli</taxon>
        <taxon>Bacillales</taxon>
        <taxon>Bacillaceae</taxon>
        <taxon>Salinibacillus</taxon>
    </lineage>
</organism>
<protein>
    <submittedName>
        <fullName evidence="2">Uncharacterized protein</fullName>
    </submittedName>
</protein>
<proteinExistence type="predicted"/>
<gene>
    <name evidence="2" type="ORF">GCM10008986_30730</name>
</gene>
<reference evidence="2 3" key="1">
    <citation type="journal article" date="2019" name="Int. J. Syst. Evol. Microbiol.">
        <title>The Global Catalogue of Microorganisms (GCM) 10K type strain sequencing project: providing services to taxonomists for standard genome sequencing and annotation.</title>
        <authorList>
            <consortium name="The Broad Institute Genomics Platform"/>
            <consortium name="The Broad Institute Genome Sequencing Center for Infectious Disease"/>
            <person name="Wu L."/>
            <person name="Ma J."/>
        </authorList>
    </citation>
    <scope>NUCLEOTIDE SEQUENCE [LARGE SCALE GENOMIC DNA]</scope>
    <source>
        <strain evidence="2 3">JCM 12389</strain>
    </source>
</reference>
<dbReference type="Proteomes" id="UP001500880">
    <property type="component" value="Unassembled WGS sequence"/>
</dbReference>
<accession>A0ABN1BPG5</accession>
<dbReference type="EMBL" id="BAAADO010000007">
    <property type="protein sequence ID" value="GAA0501171.1"/>
    <property type="molecule type" value="Genomic_DNA"/>
</dbReference>
<sequence>MQERDRRTYTGEPSAHLDGEREGVYKDSAGVQAGVSMDGDPKKEVNQNPEDAMIKSDPEMLKLNKALKGRDQTGEN</sequence>
<evidence type="ECO:0000313" key="2">
    <source>
        <dbReference type="EMBL" id="GAA0501171.1"/>
    </source>
</evidence>
<evidence type="ECO:0000256" key="1">
    <source>
        <dbReference type="SAM" id="MobiDB-lite"/>
    </source>
</evidence>
<evidence type="ECO:0000313" key="3">
    <source>
        <dbReference type="Proteomes" id="UP001500880"/>
    </source>
</evidence>
<dbReference type="RefSeq" id="WP_343843009.1">
    <property type="nucleotide sequence ID" value="NZ_BAAADO010000007.1"/>
</dbReference>